<protein>
    <recommendedName>
        <fullName evidence="3">DUF2383 domain-containing protein</fullName>
    </recommendedName>
</protein>
<sequence length="160" mass="18495">MENVRTNNFVPIIRALWVEQKNRELLYLEALKKDSMGSFRRLLSQGHVSAVLFQKEIRSIYDYFKCFLTDKELSETNQIASLASLQLLENAKAPSEVAACLRKLEGTTLQHYKALRTYMDRELEACRILDEHLNRIAEFYEVLSKLEGNSRQTISYTAAA</sequence>
<evidence type="ECO:0000313" key="2">
    <source>
        <dbReference type="Proteomes" id="UP000679725"/>
    </source>
</evidence>
<reference evidence="1 2" key="1">
    <citation type="submission" date="2021-04" db="EMBL/GenBank/DDBJ databases">
        <authorList>
            <person name="Rodrigo-Torres L."/>
            <person name="Arahal R. D."/>
            <person name="Lucena T."/>
        </authorList>
    </citation>
    <scope>NUCLEOTIDE SEQUENCE [LARGE SCALE GENOMIC DNA]</scope>
    <source>
        <strain evidence="1 2">CECT 9623</strain>
    </source>
</reference>
<keyword evidence="2" id="KW-1185">Reference proteome</keyword>
<dbReference type="EMBL" id="CAJRAU010000001">
    <property type="protein sequence ID" value="CAG5068254.1"/>
    <property type="molecule type" value="Genomic_DNA"/>
</dbReference>
<organism evidence="1 2">
    <name type="scientific">Dyadobacter linearis</name>
    <dbReference type="NCBI Taxonomy" id="2823330"/>
    <lineage>
        <taxon>Bacteria</taxon>
        <taxon>Pseudomonadati</taxon>
        <taxon>Bacteroidota</taxon>
        <taxon>Cytophagia</taxon>
        <taxon>Cytophagales</taxon>
        <taxon>Spirosomataceae</taxon>
        <taxon>Dyadobacter</taxon>
    </lineage>
</organism>
<dbReference type="RefSeq" id="WP_215232351.1">
    <property type="nucleotide sequence ID" value="NZ_CAJRAU010000001.1"/>
</dbReference>
<gene>
    <name evidence="1" type="ORF">DYBT9623_00983</name>
</gene>
<evidence type="ECO:0008006" key="3">
    <source>
        <dbReference type="Google" id="ProtNLM"/>
    </source>
</evidence>
<dbReference type="Proteomes" id="UP000679725">
    <property type="component" value="Unassembled WGS sequence"/>
</dbReference>
<comment type="caution">
    <text evidence="1">The sequence shown here is derived from an EMBL/GenBank/DDBJ whole genome shotgun (WGS) entry which is preliminary data.</text>
</comment>
<accession>A0ABM8ULD3</accession>
<proteinExistence type="predicted"/>
<name>A0ABM8ULD3_9BACT</name>
<evidence type="ECO:0000313" key="1">
    <source>
        <dbReference type="EMBL" id="CAG5068254.1"/>
    </source>
</evidence>